<comment type="caution">
    <text evidence="2">The sequence shown here is derived from an EMBL/GenBank/DDBJ whole genome shotgun (WGS) entry which is preliminary data.</text>
</comment>
<name>A0A2T7PWV2_POMCA</name>
<keyword evidence="3" id="KW-1185">Reference proteome</keyword>
<accession>A0A2T7PWV2</accession>
<feature type="compositionally biased region" description="Acidic residues" evidence="1">
    <location>
        <begin position="134"/>
        <end position="148"/>
    </location>
</feature>
<feature type="compositionally biased region" description="Basic residues" evidence="1">
    <location>
        <begin position="18"/>
        <end position="29"/>
    </location>
</feature>
<protein>
    <submittedName>
        <fullName evidence="2">Uncharacterized protein</fullName>
    </submittedName>
</protein>
<gene>
    <name evidence="2" type="ORF">C0Q70_00508</name>
</gene>
<feature type="compositionally biased region" description="Gly residues" evidence="1">
    <location>
        <begin position="174"/>
        <end position="185"/>
    </location>
</feature>
<dbReference type="Proteomes" id="UP000245119">
    <property type="component" value="Linkage Group LG1"/>
</dbReference>
<reference evidence="2 3" key="1">
    <citation type="submission" date="2018-04" db="EMBL/GenBank/DDBJ databases">
        <title>The genome of golden apple snail Pomacea canaliculata provides insight into stress tolerance and invasive adaptation.</title>
        <authorList>
            <person name="Liu C."/>
            <person name="Liu B."/>
            <person name="Ren Y."/>
            <person name="Zhang Y."/>
            <person name="Wang H."/>
            <person name="Li S."/>
            <person name="Jiang F."/>
            <person name="Yin L."/>
            <person name="Zhang G."/>
            <person name="Qian W."/>
            <person name="Fan W."/>
        </authorList>
    </citation>
    <scope>NUCLEOTIDE SEQUENCE [LARGE SCALE GENOMIC DNA]</scope>
    <source>
        <strain evidence="2">SZHN2017</strain>
        <tissue evidence="2">Muscle</tissue>
    </source>
</reference>
<sequence>MSQSADLVPTTHSEHGTTRMKKRMKKKKRETVTHTHTEKEEEHDRETASRPNHKRELPALLNPLVIEFINLTLVDLTDTSRLRLLSVVPGVALSEQSSVSGVGVATEIKVASFVDRQLAAVDIKLQPVVGAERDGDEDQGDGTEDGSDDDQRRHTGSHSEGSESVEGTRERSPGAGGPLFEGQGGAWELPRREEVQQVPTTTGPPSWDVQSPALCVTHTPHTSHTATH</sequence>
<feature type="region of interest" description="Disordered" evidence="1">
    <location>
        <begin position="129"/>
        <end position="213"/>
    </location>
</feature>
<dbReference type="AlphaFoldDB" id="A0A2T7PWV2"/>
<dbReference type="EMBL" id="PZQS01000001">
    <property type="protein sequence ID" value="PVD37906.1"/>
    <property type="molecule type" value="Genomic_DNA"/>
</dbReference>
<feature type="compositionally biased region" description="Basic and acidic residues" evidence="1">
    <location>
        <begin position="30"/>
        <end position="48"/>
    </location>
</feature>
<organism evidence="2 3">
    <name type="scientific">Pomacea canaliculata</name>
    <name type="common">Golden apple snail</name>
    <dbReference type="NCBI Taxonomy" id="400727"/>
    <lineage>
        <taxon>Eukaryota</taxon>
        <taxon>Metazoa</taxon>
        <taxon>Spiralia</taxon>
        <taxon>Lophotrochozoa</taxon>
        <taxon>Mollusca</taxon>
        <taxon>Gastropoda</taxon>
        <taxon>Caenogastropoda</taxon>
        <taxon>Architaenioglossa</taxon>
        <taxon>Ampullarioidea</taxon>
        <taxon>Ampullariidae</taxon>
        <taxon>Pomacea</taxon>
    </lineage>
</organism>
<evidence type="ECO:0000313" key="2">
    <source>
        <dbReference type="EMBL" id="PVD37906.1"/>
    </source>
</evidence>
<evidence type="ECO:0000313" key="3">
    <source>
        <dbReference type="Proteomes" id="UP000245119"/>
    </source>
</evidence>
<feature type="region of interest" description="Disordered" evidence="1">
    <location>
        <begin position="1"/>
        <end position="52"/>
    </location>
</feature>
<evidence type="ECO:0000256" key="1">
    <source>
        <dbReference type="SAM" id="MobiDB-lite"/>
    </source>
</evidence>
<proteinExistence type="predicted"/>